<dbReference type="PANTHER" id="PTHR12809:SF2">
    <property type="entry name" value="MEDIATOR OF RNA POLYMERASE II TRANSCRIPTION SUBUNIT 14"/>
    <property type="match status" value="1"/>
</dbReference>
<dbReference type="InterPro" id="IPR013947">
    <property type="entry name" value="Mediator_Med14"/>
</dbReference>
<dbReference type="AlphaFoldDB" id="A0A1X2GQG7"/>
<keyword evidence="5 9" id="KW-0010">Activator</keyword>
<dbReference type="GO" id="GO:0006357">
    <property type="term" value="P:regulation of transcription by RNA polymerase II"/>
    <property type="evidence" value="ECO:0007669"/>
    <property type="project" value="InterPro"/>
</dbReference>
<evidence type="ECO:0000313" key="11">
    <source>
        <dbReference type="EMBL" id="ORX58215.1"/>
    </source>
</evidence>
<comment type="subcellular location">
    <subcellularLocation>
        <location evidence="1 9">Nucleus</location>
    </subcellularLocation>
</comment>
<feature type="domain" description="Mediator complex subunit MED14 N-terminal" evidence="10">
    <location>
        <begin position="1"/>
        <end position="173"/>
    </location>
</feature>
<protein>
    <recommendedName>
        <fullName evidence="3 9">Mediator of RNA polymerase II transcription subunit 14</fullName>
    </recommendedName>
    <alternativeName>
        <fullName evidence="8 9">Mediator complex subunit 14</fullName>
    </alternativeName>
</protein>
<evidence type="ECO:0000256" key="7">
    <source>
        <dbReference type="ARBA" id="ARBA00023242"/>
    </source>
</evidence>
<dbReference type="GO" id="GO:0003712">
    <property type="term" value="F:transcription coregulator activity"/>
    <property type="evidence" value="ECO:0007669"/>
    <property type="project" value="UniProtKB-UniRule"/>
</dbReference>
<comment type="similarity">
    <text evidence="2 9">Belongs to the Mediator complex subunit 14 family.</text>
</comment>
<evidence type="ECO:0000256" key="1">
    <source>
        <dbReference type="ARBA" id="ARBA00004123"/>
    </source>
</evidence>
<evidence type="ECO:0000256" key="3">
    <source>
        <dbReference type="ARBA" id="ARBA00019619"/>
    </source>
</evidence>
<dbReference type="GO" id="GO:0070847">
    <property type="term" value="C:core mediator complex"/>
    <property type="evidence" value="ECO:0007669"/>
    <property type="project" value="TreeGrafter"/>
</dbReference>
<evidence type="ECO:0000256" key="5">
    <source>
        <dbReference type="ARBA" id="ARBA00023159"/>
    </source>
</evidence>
<organism evidence="11 12">
    <name type="scientific">Hesseltinella vesiculosa</name>
    <dbReference type="NCBI Taxonomy" id="101127"/>
    <lineage>
        <taxon>Eukaryota</taxon>
        <taxon>Fungi</taxon>
        <taxon>Fungi incertae sedis</taxon>
        <taxon>Mucoromycota</taxon>
        <taxon>Mucoromycotina</taxon>
        <taxon>Mucoromycetes</taxon>
        <taxon>Mucorales</taxon>
        <taxon>Cunninghamellaceae</taxon>
        <taxon>Hesseltinella</taxon>
    </lineage>
</organism>
<evidence type="ECO:0000256" key="2">
    <source>
        <dbReference type="ARBA" id="ARBA00007813"/>
    </source>
</evidence>
<name>A0A1X2GQG7_9FUNG</name>
<comment type="subunit">
    <text evidence="9">Component of the Mediator complex.</text>
</comment>
<comment type="caution">
    <text evidence="11">The sequence shown here is derived from an EMBL/GenBank/DDBJ whole genome shotgun (WGS) entry which is preliminary data.</text>
</comment>
<dbReference type="EMBL" id="MCGT01000007">
    <property type="protein sequence ID" value="ORX58215.1"/>
    <property type="molecule type" value="Genomic_DNA"/>
</dbReference>
<proteinExistence type="inferred from homology"/>
<evidence type="ECO:0000256" key="8">
    <source>
        <dbReference type="ARBA" id="ARBA00032007"/>
    </source>
</evidence>
<sequence>MVPLRLLIGKMISKSYSELMTLTDTLPSMSDVERKRQILYYITHTRKQFLKLMNIMAYLANQNRMFQESVDYLHKIHAELPGARVRNFDILTAVDVLTTGTYQRMPTKIQDMLPPPPLTDEQVLETFDKMNDELRLRMLTKEALPVTMKNYRIENGRIYFHVNNEFEVSMTLMGNVDQRKWWIVSLDILVQPTNTGSAAEVDITLNDTQKQRLRTNAQTQLTPPENDQLFFPLVNVYDYLHLFCLNMQLEILYMQATMMAKTRWMDQLKVHMNSARTSLTLIYWGGGTQTSHWGSPQESVEAQKLALTVRDEWKGLIQKSGLGASVALADLDDQAKTKVFASLKYPKTLLITLWNGDKDLHSDGPLLDASKLNVEQLLLHVTAFHRQSILAKFHQLLDTQTTFLEENGLRFIDKSDQQDTHSQPLTVQFRPDRYVHIDVDSRTGRVKTSETGRHRGDGDLKLRSLEDRLNTDPTNLARHLVWLRSEVVISEIVSLAKQLHWQPFHPSQMLLQPDDMTKLFDDPDPLPPSSSTATAPRVKTAYPAHCVFLQFTQFEDWYLVMAVIHNEFQASLCCLR</sequence>
<dbReference type="Proteomes" id="UP000242146">
    <property type="component" value="Unassembled WGS sequence"/>
</dbReference>
<reference evidence="11 12" key="1">
    <citation type="submission" date="2016-07" db="EMBL/GenBank/DDBJ databases">
        <title>Pervasive Adenine N6-methylation of Active Genes in Fungi.</title>
        <authorList>
            <consortium name="DOE Joint Genome Institute"/>
            <person name="Mondo S.J."/>
            <person name="Dannebaum R.O."/>
            <person name="Kuo R.C."/>
            <person name="Labutti K."/>
            <person name="Haridas S."/>
            <person name="Kuo A."/>
            <person name="Salamov A."/>
            <person name="Ahrendt S.R."/>
            <person name="Lipzen A."/>
            <person name="Sullivan W."/>
            <person name="Andreopoulos W.B."/>
            <person name="Clum A."/>
            <person name="Lindquist E."/>
            <person name="Daum C."/>
            <person name="Ramamoorthy G.K."/>
            <person name="Gryganskyi A."/>
            <person name="Culley D."/>
            <person name="Magnuson J.K."/>
            <person name="James T.Y."/>
            <person name="O'Malley M.A."/>
            <person name="Stajich J.E."/>
            <person name="Spatafora J.W."/>
            <person name="Visel A."/>
            <person name="Grigoriev I.V."/>
        </authorList>
    </citation>
    <scope>NUCLEOTIDE SEQUENCE [LARGE SCALE GENOMIC DNA]</scope>
    <source>
        <strain evidence="11 12">NRRL 3301</strain>
    </source>
</reference>
<evidence type="ECO:0000259" key="10">
    <source>
        <dbReference type="Pfam" id="PF08638"/>
    </source>
</evidence>
<evidence type="ECO:0000256" key="9">
    <source>
        <dbReference type="RuleBase" id="RU365082"/>
    </source>
</evidence>
<keyword evidence="6 9" id="KW-0804">Transcription</keyword>
<dbReference type="GO" id="GO:0016592">
    <property type="term" value="C:mediator complex"/>
    <property type="evidence" value="ECO:0007669"/>
    <property type="project" value="UniProtKB-UniRule"/>
</dbReference>
<evidence type="ECO:0000256" key="6">
    <source>
        <dbReference type="ARBA" id="ARBA00023163"/>
    </source>
</evidence>
<dbReference type="OrthoDB" id="205099at2759"/>
<keyword evidence="7 9" id="KW-0539">Nucleus</keyword>
<dbReference type="InterPro" id="IPR055122">
    <property type="entry name" value="Med14_N"/>
</dbReference>
<evidence type="ECO:0000313" key="12">
    <source>
        <dbReference type="Proteomes" id="UP000242146"/>
    </source>
</evidence>
<keyword evidence="4 9" id="KW-0805">Transcription regulation</keyword>
<dbReference type="Pfam" id="PF08638">
    <property type="entry name" value="Med14"/>
    <property type="match status" value="1"/>
</dbReference>
<accession>A0A1X2GQG7</accession>
<evidence type="ECO:0000256" key="4">
    <source>
        <dbReference type="ARBA" id="ARBA00023015"/>
    </source>
</evidence>
<dbReference type="STRING" id="101127.A0A1X2GQG7"/>
<gene>
    <name evidence="11" type="ORF">DM01DRAFT_1283829</name>
</gene>
<comment type="function">
    <text evidence="9">Component of the Mediator complex, a coactivator involved in the regulated transcription of nearly all RNA polymerase II-dependent genes. Mediator functions as a bridge to convey information from gene-specific regulatory proteins to the basal RNA polymerase II transcription machinery. Mediator is recruited to promoters by direct interactions with regulatory proteins and serves as a scaffold for the assembly of a functional preinitiation complex with RNA polymerase II and the general transcription factors.</text>
</comment>
<dbReference type="PANTHER" id="PTHR12809">
    <property type="entry name" value="MEDIATOR COMPLEX SUBUNIT"/>
    <property type="match status" value="1"/>
</dbReference>
<keyword evidence="12" id="KW-1185">Reference proteome</keyword>